<keyword evidence="1" id="KW-0479">Metal-binding</keyword>
<dbReference type="InterPro" id="IPR002048">
    <property type="entry name" value="EF_hand_dom"/>
</dbReference>
<dbReference type="PANTHER" id="PTHR10827:SF98">
    <property type="entry name" value="45 KDA CALCIUM-BINDING PROTEIN"/>
    <property type="match status" value="1"/>
</dbReference>
<feature type="region of interest" description="Disordered" evidence="3">
    <location>
        <begin position="52"/>
        <end position="111"/>
    </location>
</feature>
<feature type="compositionally biased region" description="Basic and acidic residues" evidence="3">
    <location>
        <begin position="139"/>
        <end position="162"/>
    </location>
</feature>
<name>A0ABS7MCS7_9SPHN</name>
<keyword evidence="2" id="KW-0677">Repeat</keyword>
<dbReference type="SUPFAM" id="SSF47473">
    <property type="entry name" value="EF-hand"/>
    <property type="match status" value="1"/>
</dbReference>
<protein>
    <recommendedName>
        <fullName evidence="4">EF-hand domain-containing protein</fullName>
    </recommendedName>
</protein>
<feature type="compositionally biased region" description="Basic and acidic residues" evidence="3">
    <location>
        <begin position="65"/>
        <end position="100"/>
    </location>
</feature>
<sequence>MGDADGNGVLTRAEAQAAATQMFAKMDANGDGKLDATDRAAKRAEMQAKMFERLDANKDGNISRAEWDQHAAERAAKRTERGEKRAEAGESHRGKRDGMRGHRGKRGGHGMMMLGRADTNGDKVISQAEFQTAALARFDSVDANKDGQVTAEERKAHREAMRAKRGQRPASQ</sequence>
<evidence type="ECO:0000256" key="1">
    <source>
        <dbReference type="ARBA" id="ARBA00022723"/>
    </source>
</evidence>
<dbReference type="Gene3D" id="1.10.238.10">
    <property type="entry name" value="EF-hand"/>
    <property type="match status" value="2"/>
</dbReference>
<dbReference type="Pfam" id="PF13202">
    <property type="entry name" value="EF-hand_5"/>
    <property type="match status" value="3"/>
</dbReference>
<dbReference type="PROSITE" id="PS00018">
    <property type="entry name" value="EF_HAND_1"/>
    <property type="match status" value="1"/>
</dbReference>
<feature type="region of interest" description="Disordered" evidence="3">
    <location>
        <begin position="139"/>
        <end position="172"/>
    </location>
</feature>
<feature type="compositionally biased region" description="Basic residues" evidence="3">
    <location>
        <begin position="163"/>
        <end position="172"/>
    </location>
</feature>
<comment type="caution">
    <text evidence="5">The sequence shown here is derived from an EMBL/GenBank/DDBJ whole genome shotgun (WGS) entry which is preliminary data.</text>
</comment>
<reference evidence="5" key="1">
    <citation type="submission" date="2021-08" db="EMBL/GenBank/DDBJ databases">
        <title>Sphingopyxis panaciterrulae sp. nov., isolated from the surface water of the Yellow Sea.</title>
        <authorList>
            <person name="Gao Z."/>
            <person name="Zhang D."/>
            <person name="Zhang A."/>
        </authorList>
    </citation>
    <scope>NUCLEOTIDE SEQUENCE</scope>
    <source>
        <strain evidence="5">XHP0097</strain>
    </source>
</reference>
<proteinExistence type="predicted"/>
<evidence type="ECO:0000256" key="3">
    <source>
        <dbReference type="SAM" id="MobiDB-lite"/>
    </source>
</evidence>
<accession>A0ABS7MCS7</accession>
<evidence type="ECO:0000313" key="5">
    <source>
        <dbReference type="EMBL" id="MBY4636576.1"/>
    </source>
</evidence>
<dbReference type="PROSITE" id="PS50222">
    <property type="entry name" value="EF_HAND_2"/>
    <property type="match status" value="1"/>
</dbReference>
<evidence type="ECO:0000313" key="6">
    <source>
        <dbReference type="Proteomes" id="UP001166571"/>
    </source>
</evidence>
<evidence type="ECO:0000259" key="4">
    <source>
        <dbReference type="PROSITE" id="PS50222"/>
    </source>
</evidence>
<keyword evidence="6" id="KW-1185">Reference proteome</keyword>
<dbReference type="Proteomes" id="UP001166571">
    <property type="component" value="Unassembled WGS sequence"/>
</dbReference>
<dbReference type="EMBL" id="JAILXK010000001">
    <property type="protein sequence ID" value="MBY4636576.1"/>
    <property type="molecule type" value="Genomic_DNA"/>
</dbReference>
<dbReference type="InterPro" id="IPR018247">
    <property type="entry name" value="EF_Hand_1_Ca_BS"/>
</dbReference>
<feature type="domain" description="EF-hand" evidence="4">
    <location>
        <begin position="42"/>
        <end position="77"/>
    </location>
</feature>
<dbReference type="InterPro" id="IPR011992">
    <property type="entry name" value="EF-hand-dom_pair"/>
</dbReference>
<organism evidence="5 6">
    <name type="scientific">Sphingopyxis jiangsuensis</name>
    <dbReference type="NCBI Taxonomy" id="2871171"/>
    <lineage>
        <taxon>Bacteria</taxon>
        <taxon>Pseudomonadati</taxon>
        <taxon>Pseudomonadota</taxon>
        <taxon>Alphaproteobacteria</taxon>
        <taxon>Sphingomonadales</taxon>
        <taxon>Sphingomonadaceae</taxon>
        <taxon>Sphingopyxis</taxon>
    </lineage>
</organism>
<gene>
    <name evidence="5" type="ORF">K5P26_05425</name>
</gene>
<evidence type="ECO:0000256" key="2">
    <source>
        <dbReference type="ARBA" id="ARBA00022737"/>
    </source>
</evidence>
<dbReference type="PANTHER" id="PTHR10827">
    <property type="entry name" value="RETICULOCALBIN"/>
    <property type="match status" value="1"/>
</dbReference>